<accession>A0A813RJF2</accession>
<organism evidence="7 8">
    <name type="scientific">Adineta ricciae</name>
    <name type="common">Rotifer</name>
    <dbReference type="NCBI Taxonomy" id="249248"/>
    <lineage>
        <taxon>Eukaryota</taxon>
        <taxon>Metazoa</taxon>
        <taxon>Spiralia</taxon>
        <taxon>Gnathifera</taxon>
        <taxon>Rotifera</taxon>
        <taxon>Eurotatoria</taxon>
        <taxon>Bdelloidea</taxon>
        <taxon>Adinetida</taxon>
        <taxon>Adinetidae</taxon>
        <taxon>Adineta</taxon>
    </lineage>
</organism>
<dbReference type="Pfam" id="PF05672">
    <property type="entry name" value="MAP7"/>
    <property type="match status" value="1"/>
</dbReference>
<gene>
    <name evidence="7" type="ORF">EDS130_LOCUS3880</name>
</gene>
<feature type="compositionally biased region" description="Polar residues" evidence="6">
    <location>
        <begin position="455"/>
        <end position="469"/>
    </location>
</feature>
<dbReference type="EMBL" id="CAJNOJ010000010">
    <property type="protein sequence ID" value="CAF0781921.1"/>
    <property type="molecule type" value="Genomic_DNA"/>
</dbReference>
<feature type="compositionally biased region" description="Basic and acidic residues" evidence="6">
    <location>
        <begin position="478"/>
        <end position="491"/>
    </location>
</feature>
<feature type="compositionally biased region" description="Polar residues" evidence="6">
    <location>
        <begin position="131"/>
        <end position="154"/>
    </location>
</feature>
<feature type="region of interest" description="Disordered" evidence="6">
    <location>
        <begin position="308"/>
        <end position="531"/>
    </location>
</feature>
<feature type="region of interest" description="Disordered" evidence="6">
    <location>
        <begin position="769"/>
        <end position="803"/>
    </location>
</feature>
<evidence type="ECO:0000256" key="1">
    <source>
        <dbReference type="ARBA" id="ARBA00004245"/>
    </source>
</evidence>
<feature type="region of interest" description="Disordered" evidence="6">
    <location>
        <begin position="71"/>
        <end position="94"/>
    </location>
</feature>
<feature type="region of interest" description="Disordered" evidence="6">
    <location>
        <begin position="252"/>
        <end position="280"/>
    </location>
</feature>
<feature type="compositionally biased region" description="Acidic residues" evidence="6">
    <location>
        <begin position="782"/>
        <end position="791"/>
    </location>
</feature>
<dbReference type="InterPro" id="IPR008604">
    <property type="entry name" value="MAP7_fam"/>
</dbReference>
<name>A0A813RJF2_ADIRI</name>
<comment type="caution">
    <text evidence="7">The sequence shown here is derived from an EMBL/GenBank/DDBJ whole genome shotgun (WGS) entry which is preliminary data.</text>
</comment>
<evidence type="ECO:0000256" key="4">
    <source>
        <dbReference type="ARBA" id="ARBA00023054"/>
    </source>
</evidence>
<evidence type="ECO:0000256" key="5">
    <source>
        <dbReference type="ARBA" id="ARBA00023212"/>
    </source>
</evidence>
<feature type="region of interest" description="Disordered" evidence="6">
    <location>
        <begin position="107"/>
        <end position="192"/>
    </location>
</feature>
<feature type="compositionally biased region" description="Basic and acidic residues" evidence="6">
    <location>
        <begin position="554"/>
        <end position="569"/>
    </location>
</feature>
<dbReference type="AlphaFoldDB" id="A0A813RJF2"/>
<feature type="compositionally biased region" description="Polar residues" evidence="6">
    <location>
        <begin position="794"/>
        <end position="803"/>
    </location>
</feature>
<comment type="similarity">
    <text evidence="2">Belongs to the MAP7 family.</text>
</comment>
<dbReference type="PANTHER" id="PTHR15073:SF1">
    <property type="entry name" value="RETICULOCYTE-BINDING PROTEIN HOMOLOG 2A"/>
    <property type="match status" value="1"/>
</dbReference>
<evidence type="ECO:0000256" key="2">
    <source>
        <dbReference type="ARBA" id="ARBA00007525"/>
    </source>
</evidence>
<dbReference type="InterPro" id="IPR051483">
    <property type="entry name" value="MAP7_domain-containing"/>
</dbReference>
<feature type="compositionally biased region" description="Low complexity" evidence="6">
    <location>
        <begin position="308"/>
        <end position="328"/>
    </location>
</feature>
<reference evidence="7" key="1">
    <citation type="submission" date="2021-02" db="EMBL/GenBank/DDBJ databases">
        <authorList>
            <person name="Nowell W R."/>
        </authorList>
    </citation>
    <scope>NUCLEOTIDE SEQUENCE</scope>
</reference>
<feature type="compositionally biased region" description="Low complexity" evidence="6">
    <location>
        <begin position="335"/>
        <end position="345"/>
    </location>
</feature>
<dbReference type="GO" id="GO:0000226">
    <property type="term" value="P:microtubule cytoskeleton organization"/>
    <property type="evidence" value="ECO:0007669"/>
    <property type="project" value="InterPro"/>
</dbReference>
<evidence type="ECO:0000313" key="8">
    <source>
        <dbReference type="Proteomes" id="UP000663852"/>
    </source>
</evidence>
<feature type="compositionally biased region" description="Polar residues" evidence="6">
    <location>
        <begin position="686"/>
        <end position="702"/>
    </location>
</feature>
<evidence type="ECO:0000313" key="7">
    <source>
        <dbReference type="EMBL" id="CAF0781921.1"/>
    </source>
</evidence>
<feature type="region of interest" description="Disordered" evidence="6">
    <location>
        <begin position="663"/>
        <end position="702"/>
    </location>
</feature>
<evidence type="ECO:0000256" key="6">
    <source>
        <dbReference type="SAM" id="MobiDB-lite"/>
    </source>
</evidence>
<feature type="compositionally biased region" description="Polar residues" evidence="6">
    <location>
        <begin position="508"/>
        <end position="519"/>
    </location>
</feature>
<dbReference type="OrthoDB" id="10057596at2759"/>
<proteinExistence type="inferred from homology"/>
<feature type="region of interest" description="Disordered" evidence="6">
    <location>
        <begin position="622"/>
        <end position="648"/>
    </location>
</feature>
<keyword evidence="3" id="KW-0963">Cytoplasm</keyword>
<feature type="region of interest" description="Disordered" evidence="6">
    <location>
        <begin position="554"/>
        <end position="581"/>
    </location>
</feature>
<feature type="compositionally biased region" description="Polar residues" evidence="6">
    <location>
        <begin position="355"/>
        <end position="381"/>
    </location>
</feature>
<feature type="compositionally biased region" description="Low complexity" evidence="6">
    <location>
        <begin position="252"/>
        <end position="265"/>
    </location>
</feature>
<protein>
    <submittedName>
        <fullName evidence="7">Uncharacterized protein</fullName>
    </submittedName>
</protein>
<keyword evidence="4" id="KW-0175">Coiled coil</keyword>
<feature type="compositionally biased region" description="Low complexity" evidence="6">
    <location>
        <begin position="390"/>
        <end position="428"/>
    </location>
</feature>
<keyword evidence="5" id="KW-0206">Cytoskeleton</keyword>
<dbReference type="PANTHER" id="PTHR15073">
    <property type="entry name" value="MICROTUBULE-ASSOCIATED PROTEIN"/>
    <property type="match status" value="1"/>
</dbReference>
<dbReference type="Proteomes" id="UP000663852">
    <property type="component" value="Unassembled WGS sequence"/>
</dbReference>
<comment type="subcellular location">
    <subcellularLocation>
        <location evidence="1">Cytoplasm</location>
        <location evidence="1">Cytoskeleton</location>
    </subcellularLocation>
</comment>
<dbReference type="GO" id="GO:0015630">
    <property type="term" value="C:microtubule cytoskeleton"/>
    <property type="evidence" value="ECO:0007669"/>
    <property type="project" value="InterPro"/>
</dbReference>
<feature type="compositionally biased region" description="Polar residues" evidence="6">
    <location>
        <begin position="171"/>
        <end position="186"/>
    </location>
</feature>
<sequence length="828" mass="93292">MNLSIDCIVQRHENTTVLHLPGMQQQQLQRVKKWLQLRNRDTDHRLQVEERRKKREEEAKAKIDEILRREKEREQRANSQIATHLRGNASHKSDSLMSLSTDVLVTRRAISAPRTRSKPMNNMTNRRKSNDSPITTSSEETADNTASAISSHQVNPVDGHRYHRSRHSHDVTMTNEDNSLSGTPRSSAHARTRPMPASYAYWLNTGDNNNNHSNASFMRSTYAATCRSRLSRSVERCPRACRAHDDSSNIVSTTGAGTTASTLTANGDHQRRGHSINRQHLDETIRRLSKPKAINMAQSIHIGATVSSASNGISSSHSSHQIRTSASSVPMNNHSSSTRASSSTRKPLIARPNTAPVSSVIDSGTSQTDESTNRQPSTNRSGAHAKLPIPSSSKPPTSSTSSVRSKPPVSRSVMTTSHSSSTLSSVSTAHTNKQNVRRINGASPSKPKTEVESVPTEQNSQTDTLSSEQICDDQILPNEEKSSNHEDAADKQDEDSNEQTLIEIPSLQPASNDTLTEVNNPPAALLSKKEQQILDEQEYQRKLGQKIREAQQRMELERQREEERKRQLEQEEYEREQEQIRIAEEQRRAEEERLQRAIEERERENELKRQEELRLQQQREELERKQAEEAERLQRERQERAKKEEDERIERKKRLDLIMRRTRQVSPSPKPEISISKTNIDETNGHDQPQATISHSISENRIPTSLSTDNFLASTNNNNESITAEAPKFKSPLLQSLLDKARNTRSTDNLVQSSMTASQLMTESMIDESLNTNQSTTRTDPSDDDDNDEQLDSGINNIINGHSDSPLSISGNLNSFHEHTLETSTTTQ</sequence>
<evidence type="ECO:0000256" key="3">
    <source>
        <dbReference type="ARBA" id="ARBA00022490"/>
    </source>
</evidence>